<name>A0A175VRB5_9PEZI</name>
<feature type="non-terminal residue" evidence="1">
    <location>
        <position position="251"/>
    </location>
</feature>
<organism evidence="1 2">
    <name type="scientific">Madurella mycetomatis</name>
    <dbReference type="NCBI Taxonomy" id="100816"/>
    <lineage>
        <taxon>Eukaryota</taxon>
        <taxon>Fungi</taxon>
        <taxon>Dikarya</taxon>
        <taxon>Ascomycota</taxon>
        <taxon>Pezizomycotina</taxon>
        <taxon>Sordariomycetes</taxon>
        <taxon>Sordariomycetidae</taxon>
        <taxon>Sordariales</taxon>
        <taxon>Sordariales incertae sedis</taxon>
        <taxon>Madurella</taxon>
    </lineage>
</organism>
<evidence type="ECO:0000313" key="1">
    <source>
        <dbReference type="EMBL" id="KXX74036.1"/>
    </source>
</evidence>
<dbReference type="VEuPathDB" id="FungiDB:MMYC01_209560"/>
<protein>
    <submittedName>
        <fullName evidence="1">Uncharacterized protein</fullName>
    </submittedName>
</protein>
<dbReference type="EMBL" id="LCTW02000393">
    <property type="protein sequence ID" value="KXX74036.1"/>
    <property type="molecule type" value="Genomic_DNA"/>
</dbReference>
<keyword evidence="2" id="KW-1185">Reference proteome</keyword>
<evidence type="ECO:0000313" key="2">
    <source>
        <dbReference type="Proteomes" id="UP000078237"/>
    </source>
</evidence>
<proteinExistence type="predicted"/>
<gene>
    <name evidence="1" type="ORF">MMYC01_209560</name>
</gene>
<dbReference type="Proteomes" id="UP000078237">
    <property type="component" value="Unassembled WGS sequence"/>
</dbReference>
<dbReference type="OrthoDB" id="5343483at2759"/>
<reference evidence="1 2" key="1">
    <citation type="journal article" date="2016" name="Genome Announc.">
        <title>Genome Sequence of Madurella mycetomatis mm55, Isolated from a Human Mycetoma Case in Sudan.</title>
        <authorList>
            <person name="Smit S."/>
            <person name="Derks M.F."/>
            <person name="Bervoets S."/>
            <person name="Fahal A."/>
            <person name="van Leeuwen W."/>
            <person name="van Belkum A."/>
            <person name="van de Sande W.W."/>
        </authorList>
    </citation>
    <scope>NUCLEOTIDE SEQUENCE [LARGE SCALE GENOMIC DNA]</scope>
    <source>
        <strain evidence="2">mm55</strain>
    </source>
</reference>
<sequence>MAVQDDYMHDDRCDDRSSTAPPLAINRILALYPRERLLVHPFLWTNRQLDLLQCRFHFRGYSGDAGSYISTPGPAHQASKAATRSPHYPNHRVVRRLQRARRLAPRWKRSLSHGQLWEEMTETVRLALRNVSGGPFVFDPKRTVHLYFNQRPHVQLPYCHMSFPNLNPVEDITIAFFALRELGLNRIMSFRTSNSFGYSDWPGVYRSEILEKRFFPADRNEDPYLVALIIALAQNQRRRYTAQTPPPCSFT</sequence>
<comment type="caution">
    <text evidence="1">The sequence shown here is derived from an EMBL/GenBank/DDBJ whole genome shotgun (WGS) entry which is preliminary data.</text>
</comment>
<dbReference type="AlphaFoldDB" id="A0A175VRB5"/>
<accession>A0A175VRB5</accession>